<dbReference type="RefSeq" id="WP_076341634.1">
    <property type="nucleotide sequence ID" value="NZ_CAJTMI010000003.1"/>
</dbReference>
<dbReference type="PANTHER" id="PTHR43523:SF6">
    <property type="entry name" value="GLYCOGEN BIOSYNTHESIS PROTEIN GLGD"/>
    <property type="match status" value="1"/>
</dbReference>
<protein>
    <submittedName>
        <fullName evidence="5">Glucose-1-phosphate adenylyltransferase subunit GlgD</fullName>
    </submittedName>
</protein>
<dbReference type="GeneID" id="78275769"/>
<sequence length="371" mass="41999">MFNALGIIAYNNTNIYIEGLEKYRPIAAFNFIGRYRLVDFPISNMTNSGMWDIDIYVNGNPKVLFEHIGSGRHYNINSKHGHLGLIPVFPDGTRANAVPDVEMYYDNLVDIENDPNDYVIIAPVNFIYKANYSDLLDQHVASGADISMLYQRIDDAKDKYLHCDVLTLNKQKGVLGIEENLGAYKVRNLSLATYIMSKEVFINLVKKARATSSMYWLKDIINDSCPDMDIRAINYRGRIYPIYNQESYFKSNMMMLHEDNMKDFSDANWPIYTRTYDSAPTIYLNDGTTRNTYVSNGCQISGEITNSIIGRAVKIGKNAKVDGCIILPEAVVGDNANLKNCIIDKGARIIHKKDLAGTEESPLYIGRRETV</sequence>
<dbReference type="Gene3D" id="3.90.550.10">
    <property type="entry name" value="Spore Coat Polysaccharide Biosynthesis Protein SpsA, Chain A"/>
    <property type="match status" value="1"/>
</dbReference>
<dbReference type="NCBIfam" id="TIGR02092">
    <property type="entry name" value="glgD"/>
    <property type="match status" value="1"/>
</dbReference>
<keyword evidence="5" id="KW-0548">Nucleotidyltransferase</keyword>
<evidence type="ECO:0000259" key="3">
    <source>
        <dbReference type="Pfam" id="PF00483"/>
    </source>
</evidence>
<dbReference type="SUPFAM" id="SSF51161">
    <property type="entry name" value="Trimeric LpxA-like enzymes"/>
    <property type="match status" value="1"/>
</dbReference>
<dbReference type="InterPro" id="IPR011832">
    <property type="entry name" value="GlgDAde_trans"/>
</dbReference>
<evidence type="ECO:0000259" key="4">
    <source>
        <dbReference type="Pfam" id="PF24894"/>
    </source>
</evidence>
<comment type="caution">
    <text evidence="5">The sequence shown here is derived from an EMBL/GenBank/DDBJ whole genome shotgun (WGS) entry which is preliminary data.</text>
</comment>
<dbReference type="EMBL" id="MPKA01000077">
    <property type="protein sequence ID" value="OLU45974.1"/>
    <property type="molecule type" value="Genomic_DNA"/>
</dbReference>
<dbReference type="InterPro" id="IPR011831">
    <property type="entry name" value="ADP-Glc_PPase"/>
</dbReference>
<feature type="domain" description="Nucleotidyl transferase" evidence="3">
    <location>
        <begin position="28"/>
        <end position="223"/>
    </location>
</feature>
<keyword evidence="5" id="KW-0808">Transferase</keyword>
<dbReference type="Pfam" id="PF24894">
    <property type="entry name" value="Hexapep_GlmU"/>
    <property type="match status" value="1"/>
</dbReference>
<dbReference type="Pfam" id="PF00483">
    <property type="entry name" value="NTP_transferase"/>
    <property type="match status" value="1"/>
</dbReference>
<dbReference type="InterPro" id="IPR011004">
    <property type="entry name" value="Trimer_LpxA-like_sf"/>
</dbReference>
<gene>
    <name evidence="5" type="ORF">BO225_07425</name>
</gene>
<dbReference type="AlphaFoldDB" id="A0A1U7NLU7"/>
<dbReference type="InterPro" id="IPR005835">
    <property type="entry name" value="NTP_transferase_dom"/>
</dbReference>
<comment type="similarity">
    <text evidence="1">Belongs to the bacterial/plant glucose-1-phosphate adenylyltransferase family.</text>
</comment>
<feature type="domain" description="Glucose-1-phosphate adenylyltransferase/Bifunctional protein GlmU-like C-terminal hexapeptide" evidence="4">
    <location>
        <begin position="286"/>
        <end position="352"/>
    </location>
</feature>
<dbReference type="InterPro" id="IPR056818">
    <property type="entry name" value="GlmU/GlgC-like_hexapep"/>
</dbReference>
<dbReference type="SUPFAM" id="SSF53448">
    <property type="entry name" value="Nucleotide-diphospho-sugar transferases"/>
    <property type="match status" value="1"/>
</dbReference>
<dbReference type="Gene3D" id="2.160.10.10">
    <property type="entry name" value="Hexapeptide repeat proteins"/>
    <property type="match status" value="1"/>
</dbReference>
<dbReference type="Proteomes" id="UP000186705">
    <property type="component" value="Unassembled WGS sequence"/>
</dbReference>
<keyword evidence="2" id="KW-0320">Glycogen biosynthesis</keyword>
<evidence type="ECO:0000313" key="5">
    <source>
        <dbReference type="EMBL" id="OLU45974.1"/>
    </source>
</evidence>
<reference evidence="5 6" key="1">
    <citation type="submission" date="2016-11" db="EMBL/GenBank/DDBJ databases">
        <title>Description of two novel members of the family Erysipelotrichaceae: Ileibacterium lipovorans gen. nov., sp. nov. and Dubosiella newyorkensis, gen. nov., sp. nov.</title>
        <authorList>
            <person name="Cox L.M."/>
            <person name="Sohn J."/>
            <person name="Tyrrell K.L."/>
            <person name="Citron D.M."/>
            <person name="Lawson P.A."/>
            <person name="Patel N.B."/>
            <person name="Iizumi T."/>
            <person name="Perez-Perez G.I."/>
            <person name="Goldstein E.J."/>
            <person name="Blaser M.J."/>
        </authorList>
    </citation>
    <scope>NUCLEOTIDE SEQUENCE [LARGE SCALE GENOMIC DNA]</scope>
    <source>
        <strain evidence="5 6">NYU-BL-A4</strain>
    </source>
</reference>
<evidence type="ECO:0000313" key="6">
    <source>
        <dbReference type="Proteomes" id="UP000186705"/>
    </source>
</evidence>
<dbReference type="GO" id="GO:0005978">
    <property type="term" value="P:glycogen biosynthetic process"/>
    <property type="evidence" value="ECO:0007669"/>
    <property type="project" value="UniProtKB-KW"/>
</dbReference>
<proteinExistence type="inferred from homology"/>
<dbReference type="PANTHER" id="PTHR43523">
    <property type="entry name" value="GLUCOSE-1-PHOSPHATE ADENYLYLTRANSFERASE-RELATED"/>
    <property type="match status" value="1"/>
</dbReference>
<organism evidence="5 6">
    <name type="scientific">Dubosiella newyorkensis</name>
    <dbReference type="NCBI Taxonomy" id="1862672"/>
    <lineage>
        <taxon>Bacteria</taxon>
        <taxon>Bacillati</taxon>
        <taxon>Bacillota</taxon>
        <taxon>Erysipelotrichia</taxon>
        <taxon>Erysipelotrichales</taxon>
        <taxon>Erysipelotrichaceae</taxon>
        <taxon>Dubosiella</taxon>
    </lineage>
</organism>
<dbReference type="GO" id="GO:0008878">
    <property type="term" value="F:glucose-1-phosphate adenylyltransferase activity"/>
    <property type="evidence" value="ECO:0007669"/>
    <property type="project" value="InterPro"/>
</dbReference>
<name>A0A1U7NLU7_9FIRM</name>
<dbReference type="STRING" id="1862672.BO225_07425"/>
<accession>A0A1U7NLU7</accession>
<dbReference type="CDD" id="cd04651">
    <property type="entry name" value="LbH_G1P_AT_C"/>
    <property type="match status" value="1"/>
</dbReference>
<dbReference type="InterPro" id="IPR029044">
    <property type="entry name" value="Nucleotide-diphossugar_trans"/>
</dbReference>
<evidence type="ECO:0000256" key="1">
    <source>
        <dbReference type="ARBA" id="ARBA00010443"/>
    </source>
</evidence>
<keyword evidence="6" id="KW-1185">Reference proteome</keyword>
<evidence type="ECO:0000256" key="2">
    <source>
        <dbReference type="ARBA" id="ARBA00023056"/>
    </source>
</evidence>
<dbReference type="OrthoDB" id="9801810at2"/>